<name>A0A210QAA2_MIZYE</name>
<dbReference type="PANTHER" id="PTHR31835">
    <property type="entry name" value="URIDINE DIPHOSPHATE GLUCOSE PYROPHOSPHATASE"/>
    <property type="match status" value="1"/>
</dbReference>
<comment type="cofactor">
    <cofactor evidence="1">
        <name>Mg(2+)</name>
        <dbReference type="ChEBI" id="CHEBI:18420"/>
    </cofactor>
</comment>
<dbReference type="GO" id="GO:0046872">
    <property type="term" value="F:metal ion binding"/>
    <property type="evidence" value="ECO:0007669"/>
    <property type="project" value="UniProtKB-KW"/>
</dbReference>
<dbReference type="AlphaFoldDB" id="A0A210QAA2"/>
<keyword evidence="4" id="KW-0460">Magnesium</keyword>
<dbReference type="GO" id="GO:0052751">
    <property type="term" value="F:GDP-mannose hydrolase activity"/>
    <property type="evidence" value="ECO:0007669"/>
    <property type="project" value="TreeGrafter"/>
</dbReference>
<evidence type="ECO:0000256" key="3">
    <source>
        <dbReference type="ARBA" id="ARBA00022801"/>
    </source>
</evidence>
<feature type="domain" description="Nudix hydrolase" evidence="5">
    <location>
        <begin position="118"/>
        <end position="282"/>
    </location>
</feature>
<dbReference type="PROSITE" id="PS51462">
    <property type="entry name" value="NUDIX"/>
    <property type="match status" value="1"/>
</dbReference>
<sequence length="306" mass="34323">MDPDVSVMFTVSGPFLIRHSDTIAHLSPEFNKKNHDEFDVHIESIWEKRRLENPKLFNGTKFRLHSVSHESNGPGCKTTFNLGITCYRDFISTNWAPNAEDILRKGEQDYNNTQAFMSDAMGVGALVQTTDNHVIFLKRSIHCGEAKGLWDIPGGHAEPQELVGDLPVENIDVTKMDPVKVIEEMFDSIKREVIDEVNIPSSCLSEPELCGIARNTTAAGRPSVEFVIRCSLNSEEVKAKYHQGNQSEADESTSICLLPLETVIKMKSEDEFWQNMAPSAKGCIILYRLYDTKVTDLGQTDLDNDV</sequence>
<dbReference type="InterPro" id="IPR015797">
    <property type="entry name" value="NUDIX_hydrolase-like_dom_sf"/>
</dbReference>
<accession>A0A210QAA2</accession>
<evidence type="ECO:0000256" key="2">
    <source>
        <dbReference type="ARBA" id="ARBA00022723"/>
    </source>
</evidence>
<keyword evidence="7" id="KW-1185">Reference proteome</keyword>
<protein>
    <submittedName>
        <fullName evidence="6">Nucleoside diphosphate-linked moiety X motif 22</fullName>
    </submittedName>
</protein>
<evidence type="ECO:0000259" key="5">
    <source>
        <dbReference type="PROSITE" id="PS51462"/>
    </source>
</evidence>
<keyword evidence="3" id="KW-0378">Hydrolase</keyword>
<evidence type="ECO:0000313" key="7">
    <source>
        <dbReference type="Proteomes" id="UP000242188"/>
    </source>
</evidence>
<evidence type="ECO:0000256" key="4">
    <source>
        <dbReference type="ARBA" id="ARBA00022842"/>
    </source>
</evidence>
<dbReference type="Gene3D" id="3.90.79.10">
    <property type="entry name" value="Nucleoside Triphosphate Pyrophosphohydrolase"/>
    <property type="match status" value="1"/>
</dbReference>
<dbReference type="OrthoDB" id="242473at2759"/>
<dbReference type="Proteomes" id="UP000242188">
    <property type="component" value="Unassembled WGS sequence"/>
</dbReference>
<dbReference type="InterPro" id="IPR000086">
    <property type="entry name" value="NUDIX_hydrolase_dom"/>
</dbReference>
<evidence type="ECO:0000256" key="1">
    <source>
        <dbReference type="ARBA" id="ARBA00001946"/>
    </source>
</evidence>
<dbReference type="EMBL" id="NEDP02004421">
    <property type="protein sequence ID" value="OWF45666.1"/>
    <property type="molecule type" value="Genomic_DNA"/>
</dbReference>
<proteinExistence type="predicted"/>
<dbReference type="PANTHER" id="PTHR31835:SF1">
    <property type="entry name" value="URIDINE DIPHOSPHATE GLUCOSE PYROPHOSPHATASE NUDT22"/>
    <property type="match status" value="1"/>
</dbReference>
<organism evidence="6 7">
    <name type="scientific">Mizuhopecten yessoensis</name>
    <name type="common">Japanese scallop</name>
    <name type="synonym">Patinopecten yessoensis</name>
    <dbReference type="NCBI Taxonomy" id="6573"/>
    <lineage>
        <taxon>Eukaryota</taxon>
        <taxon>Metazoa</taxon>
        <taxon>Spiralia</taxon>
        <taxon>Lophotrochozoa</taxon>
        <taxon>Mollusca</taxon>
        <taxon>Bivalvia</taxon>
        <taxon>Autobranchia</taxon>
        <taxon>Pteriomorphia</taxon>
        <taxon>Pectinida</taxon>
        <taxon>Pectinoidea</taxon>
        <taxon>Pectinidae</taxon>
        <taxon>Mizuhopecten</taxon>
    </lineage>
</organism>
<comment type="caution">
    <text evidence="6">The sequence shown here is derived from an EMBL/GenBank/DDBJ whole genome shotgun (WGS) entry which is preliminary data.</text>
</comment>
<dbReference type="SUPFAM" id="SSF55811">
    <property type="entry name" value="Nudix"/>
    <property type="match status" value="1"/>
</dbReference>
<evidence type="ECO:0000313" key="6">
    <source>
        <dbReference type="EMBL" id="OWF45666.1"/>
    </source>
</evidence>
<dbReference type="STRING" id="6573.A0A210QAA2"/>
<reference evidence="6 7" key="1">
    <citation type="journal article" date="2017" name="Nat. Ecol. Evol.">
        <title>Scallop genome provides insights into evolution of bilaterian karyotype and development.</title>
        <authorList>
            <person name="Wang S."/>
            <person name="Zhang J."/>
            <person name="Jiao W."/>
            <person name="Li J."/>
            <person name="Xun X."/>
            <person name="Sun Y."/>
            <person name="Guo X."/>
            <person name="Huan P."/>
            <person name="Dong B."/>
            <person name="Zhang L."/>
            <person name="Hu X."/>
            <person name="Sun X."/>
            <person name="Wang J."/>
            <person name="Zhao C."/>
            <person name="Wang Y."/>
            <person name="Wang D."/>
            <person name="Huang X."/>
            <person name="Wang R."/>
            <person name="Lv J."/>
            <person name="Li Y."/>
            <person name="Zhang Z."/>
            <person name="Liu B."/>
            <person name="Lu W."/>
            <person name="Hui Y."/>
            <person name="Liang J."/>
            <person name="Zhou Z."/>
            <person name="Hou R."/>
            <person name="Li X."/>
            <person name="Liu Y."/>
            <person name="Li H."/>
            <person name="Ning X."/>
            <person name="Lin Y."/>
            <person name="Zhao L."/>
            <person name="Xing Q."/>
            <person name="Dou J."/>
            <person name="Li Y."/>
            <person name="Mao J."/>
            <person name="Guo H."/>
            <person name="Dou H."/>
            <person name="Li T."/>
            <person name="Mu C."/>
            <person name="Jiang W."/>
            <person name="Fu Q."/>
            <person name="Fu X."/>
            <person name="Miao Y."/>
            <person name="Liu J."/>
            <person name="Yu Q."/>
            <person name="Li R."/>
            <person name="Liao H."/>
            <person name="Li X."/>
            <person name="Kong Y."/>
            <person name="Jiang Z."/>
            <person name="Chourrout D."/>
            <person name="Li R."/>
            <person name="Bao Z."/>
        </authorList>
    </citation>
    <scope>NUCLEOTIDE SEQUENCE [LARGE SCALE GENOMIC DNA]</scope>
    <source>
        <strain evidence="6 7">PY_sf001</strain>
    </source>
</reference>
<dbReference type="InterPro" id="IPR055295">
    <property type="entry name" value="NUDT22/NUDT9-like"/>
</dbReference>
<gene>
    <name evidence="6" type="ORF">KP79_PYT10149</name>
</gene>
<keyword evidence="2" id="KW-0479">Metal-binding</keyword>